<gene>
    <name evidence="2" type="ORF">FH972_004229</name>
</gene>
<dbReference type="EMBL" id="CM017321">
    <property type="protein sequence ID" value="KAE7999834.1"/>
    <property type="molecule type" value="Genomic_DNA"/>
</dbReference>
<feature type="region of interest" description="Disordered" evidence="1">
    <location>
        <begin position="47"/>
        <end position="75"/>
    </location>
</feature>
<protein>
    <submittedName>
        <fullName evidence="2">Uncharacterized protein</fullName>
    </submittedName>
</protein>
<keyword evidence="3" id="KW-1185">Reference proteome</keyword>
<name>A0A5N6QN73_9ROSI</name>
<dbReference type="Proteomes" id="UP000327013">
    <property type="component" value="Chromosome 1"/>
</dbReference>
<dbReference type="OrthoDB" id="1727538at2759"/>
<evidence type="ECO:0000313" key="2">
    <source>
        <dbReference type="EMBL" id="KAE7999834.1"/>
    </source>
</evidence>
<dbReference type="PANTHER" id="PTHR35324">
    <property type="entry name" value="BNAA08G03750D PROTEIN"/>
    <property type="match status" value="1"/>
</dbReference>
<sequence length="129" mass="14464">MKARKQKPLALAIMAINKRMIPFPRELTMAFMASQVQISVSEAEKVSLDHAEERESESETLGPISSQLHLKPSPRALDKQAVLRRIRHHKSLNKLRGAFQLLVTSSGQANKASILEHKWLNPDDAFSSP</sequence>
<proteinExistence type="predicted"/>
<evidence type="ECO:0000313" key="3">
    <source>
        <dbReference type="Proteomes" id="UP000327013"/>
    </source>
</evidence>
<organism evidence="2 3">
    <name type="scientific">Carpinus fangiana</name>
    <dbReference type="NCBI Taxonomy" id="176857"/>
    <lineage>
        <taxon>Eukaryota</taxon>
        <taxon>Viridiplantae</taxon>
        <taxon>Streptophyta</taxon>
        <taxon>Embryophyta</taxon>
        <taxon>Tracheophyta</taxon>
        <taxon>Spermatophyta</taxon>
        <taxon>Magnoliopsida</taxon>
        <taxon>eudicotyledons</taxon>
        <taxon>Gunneridae</taxon>
        <taxon>Pentapetalae</taxon>
        <taxon>rosids</taxon>
        <taxon>fabids</taxon>
        <taxon>Fagales</taxon>
        <taxon>Betulaceae</taxon>
        <taxon>Carpinus</taxon>
    </lineage>
</organism>
<dbReference type="PANTHER" id="PTHR35324:SF5">
    <property type="entry name" value="BHLH DOMAIN-CONTAINING PROTEIN"/>
    <property type="match status" value="1"/>
</dbReference>
<evidence type="ECO:0000256" key="1">
    <source>
        <dbReference type="SAM" id="MobiDB-lite"/>
    </source>
</evidence>
<dbReference type="AlphaFoldDB" id="A0A5N6QN73"/>
<reference evidence="2 3" key="1">
    <citation type="submission" date="2019-06" db="EMBL/GenBank/DDBJ databases">
        <title>A chromosomal-level reference genome of Carpinus fangiana (Coryloideae, Betulaceae).</title>
        <authorList>
            <person name="Yang X."/>
            <person name="Wang Z."/>
            <person name="Zhang L."/>
            <person name="Hao G."/>
            <person name="Liu J."/>
            <person name="Yang Y."/>
        </authorList>
    </citation>
    <scope>NUCLEOTIDE SEQUENCE [LARGE SCALE GENOMIC DNA]</scope>
    <source>
        <strain evidence="2">Cfa_2016G</strain>
        <tissue evidence="2">Leaf</tissue>
    </source>
</reference>
<accession>A0A5N6QN73</accession>